<feature type="non-terminal residue" evidence="8">
    <location>
        <position position="845"/>
    </location>
</feature>
<comment type="caution">
    <text evidence="8">The sequence shown here is derived from an EMBL/GenBank/DDBJ whole genome shotgun (WGS) entry which is preliminary data.</text>
</comment>
<dbReference type="EMBL" id="MUJZ01063233">
    <property type="protein sequence ID" value="OTF70959.1"/>
    <property type="molecule type" value="Genomic_DNA"/>
</dbReference>
<dbReference type="InterPro" id="IPR036388">
    <property type="entry name" value="WH-like_DNA-bd_sf"/>
</dbReference>
<protein>
    <submittedName>
        <fullName evidence="8">Transcription factor E2F3-like protein</fullName>
    </submittedName>
</protein>
<feature type="compositionally biased region" description="Low complexity" evidence="6">
    <location>
        <begin position="218"/>
        <end position="227"/>
    </location>
</feature>
<feature type="domain" description="E2F/DP family winged-helix DNA-binding" evidence="7">
    <location>
        <begin position="442"/>
        <end position="507"/>
    </location>
</feature>
<feature type="compositionally biased region" description="Low complexity" evidence="6">
    <location>
        <begin position="398"/>
        <end position="413"/>
    </location>
</feature>
<keyword evidence="4 5" id="KW-0804">Transcription</keyword>
<dbReference type="Pfam" id="PF16421">
    <property type="entry name" value="E2F_CC-MB"/>
    <property type="match status" value="1"/>
</dbReference>
<proteinExistence type="inferred from homology"/>
<dbReference type="InterPro" id="IPR015633">
    <property type="entry name" value="E2F"/>
</dbReference>
<keyword evidence="9" id="KW-1185">Reference proteome</keyword>
<evidence type="ECO:0000256" key="2">
    <source>
        <dbReference type="ARBA" id="ARBA00023015"/>
    </source>
</evidence>
<reference evidence="8 9" key="1">
    <citation type="submission" date="2017-03" db="EMBL/GenBank/DDBJ databases">
        <title>Genome Survey of Euroglyphus maynei.</title>
        <authorList>
            <person name="Arlian L.G."/>
            <person name="Morgan M.S."/>
            <person name="Rider S.D."/>
        </authorList>
    </citation>
    <scope>NUCLEOTIDE SEQUENCE [LARGE SCALE GENOMIC DNA]</scope>
    <source>
        <strain evidence="8">Arlian Lab</strain>
        <tissue evidence="8">Whole body</tissue>
    </source>
</reference>
<dbReference type="InterPro" id="IPR036390">
    <property type="entry name" value="WH_DNA-bd_sf"/>
</dbReference>
<dbReference type="GO" id="GO:0000978">
    <property type="term" value="F:RNA polymerase II cis-regulatory region sequence-specific DNA binding"/>
    <property type="evidence" value="ECO:0007669"/>
    <property type="project" value="InterPro"/>
</dbReference>
<evidence type="ECO:0000256" key="1">
    <source>
        <dbReference type="ARBA" id="ARBA00010940"/>
    </source>
</evidence>
<evidence type="ECO:0000256" key="4">
    <source>
        <dbReference type="ARBA" id="ARBA00023163"/>
    </source>
</evidence>
<evidence type="ECO:0000313" key="8">
    <source>
        <dbReference type="EMBL" id="OTF70959.1"/>
    </source>
</evidence>
<dbReference type="PANTHER" id="PTHR12081:SF102">
    <property type="entry name" value="SI:CH211-160F23.5"/>
    <property type="match status" value="1"/>
</dbReference>
<evidence type="ECO:0000256" key="3">
    <source>
        <dbReference type="ARBA" id="ARBA00023125"/>
    </source>
</evidence>
<comment type="similarity">
    <text evidence="1 5">Belongs to the E2F/DP family.</text>
</comment>
<sequence>WDSPPTSASPPESSNQINNNGGVLGNCNPVATNTTITVAKTTMTAVNGKPVSVRTFKLTNAMKQSLVASGCSQAVAVAAVASAIHTNGGANQQQSQHHSPDRLLTATAASCGSDPSICPVTSAITPAVVGGSSSSVMTPTAVQIVTNISELSHTSPTIAIMNPSHTLLQRKTNGSHQTAASSDSVQRHQQQNGIFKTPLAPNKSMATSTISPVSSTANNGHSQSQQNSSHRFFIVNNNGGMIGCESDMKTQCLNIKSKNSIRLTPILANTVVKQKQPSGNQRSNKRARTTLLANKEESNFEDSSVNGNSSRVNYIRIRQSNNNGKSNGVIRTVSNSLEMPLPYSPSSSDLSSFPIMMNEDGEDCESNAGDLFISTSSSGSTFGGNGYYANGGLPSTSSLSSSYPYSPSSSSSSDFSTNPHLHQQQQHTNTSNSAGRKSGRTRYETSLGQLTRKFISLLEKSADGSINLNDASDVLQVQKRRIYDITNVLEGVGLLHKTSKNNIQWRGGLSDYFSGRNPGDFDDQSSRYRNRKPPPLSLLFNENSNDSNSGYNNRSGCSSSSQSSSIDHRLSELENDENRLDHLLSVARENLNRVKLSSHLYASYNDLRQVPQFHDQTVIGIRPPLDTELQVSDPSEGLQIRLRNSRHQMIEVYLCPPNDEETSILDPTLANYEFDSSTLGGEPLQTTPTVTRRSSCSPTVNDIITVDSNPDDLVTETAIGQSACHSDMQSRGNTESGYHSYYGSGSIQTPVRRPMANTNRMETTLSNGSIHHVIQSPNKCSSVYDDNDSQIIKSEPSSSSDSYAHAFICHDDEFGPLGSRTYMTQTEDQIAKSSGSSPISRPSEQ</sequence>
<feature type="compositionally biased region" description="Polar residues" evidence="6">
    <location>
        <begin position="171"/>
        <end position="194"/>
    </location>
</feature>
<dbReference type="FunFam" id="1.10.10.10:FF:000008">
    <property type="entry name" value="E2F transcription factor 1"/>
    <property type="match status" value="1"/>
</dbReference>
<gene>
    <name evidence="8" type="ORF">BLA29_002169</name>
</gene>
<dbReference type="Gene3D" id="6.10.250.540">
    <property type="match status" value="1"/>
</dbReference>
<feature type="compositionally biased region" description="Polar residues" evidence="6">
    <location>
        <begin position="204"/>
        <end position="217"/>
    </location>
</feature>
<feature type="region of interest" description="Disordered" evidence="6">
    <location>
        <begin position="516"/>
        <end position="570"/>
    </location>
</feature>
<evidence type="ECO:0000256" key="5">
    <source>
        <dbReference type="RuleBase" id="RU003796"/>
    </source>
</evidence>
<evidence type="ECO:0000256" key="6">
    <source>
        <dbReference type="SAM" id="MobiDB-lite"/>
    </source>
</evidence>
<feature type="compositionally biased region" description="Low complexity" evidence="6">
    <location>
        <begin position="1"/>
        <end position="14"/>
    </location>
</feature>
<feature type="region of interest" description="Disordered" evidence="6">
    <location>
        <begin position="1"/>
        <end position="21"/>
    </location>
</feature>
<comment type="subcellular location">
    <subcellularLocation>
        <location evidence="5">Nucleus</location>
    </subcellularLocation>
</comment>
<feature type="region of interest" description="Disordered" evidence="6">
    <location>
        <begin position="171"/>
        <end position="227"/>
    </location>
</feature>
<keyword evidence="5" id="KW-0539">Nucleus</keyword>
<feature type="region of interest" description="Disordered" evidence="6">
    <location>
        <begin position="398"/>
        <end position="441"/>
    </location>
</feature>
<keyword evidence="2 5" id="KW-0805">Transcription regulation</keyword>
<dbReference type="OrthoDB" id="1743261at2759"/>
<keyword evidence="3 5" id="KW-0238">DNA-binding</keyword>
<evidence type="ECO:0000259" key="7">
    <source>
        <dbReference type="SMART" id="SM01372"/>
    </source>
</evidence>
<evidence type="ECO:0000313" key="9">
    <source>
        <dbReference type="Proteomes" id="UP000194236"/>
    </source>
</evidence>
<dbReference type="InterPro" id="IPR003316">
    <property type="entry name" value="E2F_WHTH_DNA-bd_dom"/>
</dbReference>
<dbReference type="Gene3D" id="1.10.10.10">
    <property type="entry name" value="Winged helix-like DNA-binding domain superfamily/Winged helix DNA-binding domain"/>
    <property type="match status" value="1"/>
</dbReference>
<dbReference type="GO" id="GO:0046983">
    <property type="term" value="F:protein dimerization activity"/>
    <property type="evidence" value="ECO:0007669"/>
    <property type="project" value="InterPro"/>
</dbReference>
<feature type="non-terminal residue" evidence="8">
    <location>
        <position position="1"/>
    </location>
</feature>
<dbReference type="SUPFAM" id="SSF46785">
    <property type="entry name" value="Winged helix' DNA-binding domain"/>
    <property type="match status" value="1"/>
</dbReference>
<dbReference type="SUPFAM" id="SSF144074">
    <property type="entry name" value="E2F-DP heterodimerization region"/>
    <property type="match status" value="1"/>
</dbReference>
<name>A0A1Y3AR93_EURMA</name>
<dbReference type="InterPro" id="IPR037241">
    <property type="entry name" value="E2F-DP_heterodim"/>
</dbReference>
<feature type="compositionally biased region" description="Polar residues" evidence="6">
    <location>
        <begin position="414"/>
        <end position="435"/>
    </location>
</feature>
<dbReference type="AlphaFoldDB" id="A0A1Y3AR93"/>
<feature type="region of interest" description="Disordered" evidence="6">
    <location>
        <begin position="676"/>
        <end position="695"/>
    </location>
</feature>
<feature type="compositionally biased region" description="Low complexity" evidence="6">
    <location>
        <begin position="547"/>
        <end position="565"/>
    </location>
</feature>
<dbReference type="InterPro" id="IPR032198">
    <property type="entry name" value="E2F_CC-MB"/>
</dbReference>
<dbReference type="GO" id="GO:0000981">
    <property type="term" value="F:DNA-binding transcription factor activity, RNA polymerase II-specific"/>
    <property type="evidence" value="ECO:0007669"/>
    <property type="project" value="TreeGrafter"/>
</dbReference>
<dbReference type="Proteomes" id="UP000194236">
    <property type="component" value="Unassembled WGS sequence"/>
</dbReference>
<dbReference type="Pfam" id="PF02319">
    <property type="entry name" value="WHD_E2F_TDP"/>
    <property type="match status" value="1"/>
</dbReference>
<dbReference type="GO" id="GO:0090575">
    <property type="term" value="C:RNA polymerase II transcription regulator complex"/>
    <property type="evidence" value="ECO:0007669"/>
    <property type="project" value="TreeGrafter"/>
</dbReference>
<dbReference type="PANTHER" id="PTHR12081">
    <property type="entry name" value="TRANSCRIPTION FACTOR E2F"/>
    <property type="match status" value="1"/>
</dbReference>
<organism evidence="8 9">
    <name type="scientific">Euroglyphus maynei</name>
    <name type="common">Mayne's house dust mite</name>
    <dbReference type="NCBI Taxonomy" id="6958"/>
    <lineage>
        <taxon>Eukaryota</taxon>
        <taxon>Metazoa</taxon>
        <taxon>Ecdysozoa</taxon>
        <taxon>Arthropoda</taxon>
        <taxon>Chelicerata</taxon>
        <taxon>Arachnida</taxon>
        <taxon>Acari</taxon>
        <taxon>Acariformes</taxon>
        <taxon>Sarcoptiformes</taxon>
        <taxon>Astigmata</taxon>
        <taxon>Psoroptidia</taxon>
        <taxon>Analgoidea</taxon>
        <taxon>Pyroglyphidae</taxon>
        <taxon>Pyroglyphinae</taxon>
        <taxon>Euroglyphus</taxon>
    </lineage>
</organism>
<accession>A0A1Y3AR93</accession>
<dbReference type="SMART" id="SM01372">
    <property type="entry name" value="E2F_TDP"/>
    <property type="match status" value="1"/>
</dbReference>